<evidence type="ECO:0000313" key="2">
    <source>
        <dbReference type="EMBL" id="GHF04168.1"/>
    </source>
</evidence>
<dbReference type="PROSITE" id="PS51257">
    <property type="entry name" value="PROKAR_LIPOPROTEIN"/>
    <property type="match status" value="1"/>
</dbReference>
<feature type="chain" id="PRO_5046416493" description="Lipoprotein" evidence="1">
    <location>
        <begin position="20"/>
        <end position="95"/>
    </location>
</feature>
<dbReference type="EMBL" id="BNCH01000006">
    <property type="protein sequence ID" value="GHF04168.1"/>
    <property type="molecule type" value="Genomic_DNA"/>
</dbReference>
<evidence type="ECO:0000256" key="1">
    <source>
        <dbReference type="SAM" id="SignalP"/>
    </source>
</evidence>
<evidence type="ECO:0000313" key="3">
    <source>
        <dbReference type="Proteomes" id="UP000609802"/>
    </source>
</evidence>
<accession>A0ABQ3J4I2</accession>
<dbReference type="RefSeq" id="WP_191287062.1">
    <property type="nucleotide sequence ID" value="NZ_BNCH01000006.1"/>
</dbReference>
<keyword evidence="3" id="KW-1185">Reference proteome</keyword>
<dbReference type="Proteomes" id="UP000609802">
    <property type="component" value="Unassembled WGS sequence"/>
</dbReference>
<proteinExistence type="predicted"/>
<feature type="signal peptide" evidence="1">
    <location>
        <begin position="1"/>
        <end position="19"/>
    </location>
</feature>
<organism evidence="2 3">
    <name type="scientific">Aliiroseovarius zhejiangensis</name>
    <dbReference type="NCBI Taxonomy" id="1632025"/>
    <lineage>
        <taxon>Bacteria</taxon>
        <taxon>Pseudomonadati</taxon>
        <taxon>Pseudomonadota</taxon>
        <taxon>Alphaproteobacteria</taxon>
        <taxon>Rhodobacterales</taxon>
        <taxon>Paracoccaceae</taxon>
        <taxon>Aliiroseovarius</taxon>
    </lineage>
</organism>
<name>A0ABQ3J4I2_9RHOB</name>
<reference evidence="3" key="1">
    <citation type="journal article" date="2019" name="Int. J. Syst. Evol. Microbiol.">
        <title>The Global Catalogue of Microorganisms (GCM) 10K type strain sequencing project: providing services to taxonomists for standard genome sequencing and annotation.</title>
        <authorList>
            <consortium name="The Broad Institute Genomics Platform"/>
            <consortium name="The Broad Institute Genome Sequencing Center for Infectious Disease"/>
            <person name="Wu L."/>
            <person name="Ma J."/>
        </authorList>
    </citation>
    <scope>NUCLEOTIDE SEQUENCE [LARGE SCALE GENOMIC DNA]</scope>
    <source>
        <strain evidence="3">KCTC 42443</strain>
    </source>
</reference>
<evidence type="ECO:0008006" key="4">
    <source>
        <dbReference type="Google" id="ProtNLM"/>
    </source>
</evidence>
<protein>
    <recommendedName>
        <fullName evidence="4">Lipoprotein</fullName>
    </recommendedName>
</protein>
<sequence length="95" mass="9992">MKKLGILLGATVVSLSACVSPEGATGGSDTRSMGTVPENVRAIAAPGQDLSDVRLNNADGCFVYRYQGPVETTYLPLRNRKGQPICVKRDEAPAA</sequence>
<gene>
    <name evidence="2" type="ORF">GCM10016455_26890</name>
</gene>
<keyword evidence="1" id="KW-0732">Signal</keyword>
<comment type="caution">
    <text evidence="2">The sequence shown here is derived from an EMBL/GenBank/DDBJ whole genome shotgun (WGS) entry which is preliminary data.</text>
</comment>